<comment type="catalytic activity">
    <reaction evidence="1">
        <text>ATP = 3',5'-cyclic AMP + diphosphate</text>
        <dbReference type="Rhea" id="RHEA:15389"/>
        <dbReference type="ChEBI" id="CHEBI:30616"/>
        <dbReference type="ChEBI" id="CHEBI:33019"/>
        <dbReference type="ChEBI" id="CHEBI:58165"/>
        <dbReference type="EC" id="4.6.1.1"/>
    </reaction>
</comment>
<sequence>MLTLYFLCSGFCFITIILVEIAIFKSSNELAIFSSIPLVILLVFIPALVYMDNVKGSRNAIDLKLFSVSAFIHRNRNVAQVFSLIMAVSVYLLAMLQTLSIPRPRDCPNLTLLDVNCTTYPFATYPLEEKGCKHYYLADFLLLLVMLSMIACAVYQILISLLKAVVLLTGLAGFLGVYVSYNRDVISSPCFHEISFSPVSDMQKLWNDGGSGITEQYVSLIILCGFVIALIVHGQQTEATYRLDFVWKLQATEEKEDMEHLEAYNRKLLDNILPVHVAEHFLSADKNNDELYHEQCEFVCVMFASIPNFSEFYVELEANNEGVECLRLLNEIIADFDELLSEERFKYIEKIKSTGSTYMAASGLTRVTCDMVDYKHVTAMADYALRLREQLQEVNEHSFNSFRVRVGINVGPVVAGVIGARKPQYDIWGNAVNVASRMDSTGVCDKIQITEEVNQILSAKGYPTTCRGTIEVKGKGTMQTFFLDGPTQPDLMKDPLQSASTPTTNITVNPLANLNEKQAVSNTPLLLGTISEKN</sequence>
<dbReference type="GO" id="GO:0007189">
    <property type="term" value="P:adenylate cyclase-activating G protein-coupled receptor signaling pathway"/>
    <property type="evidence" value="ECO:0007669"/>
    <property type="project" value="TreeGrafter"/>
</dbReference>
<name>A0A9P0LXR8_ACAOB</name>
<dbReference type="CDD" id="cd07302">
    <property type="entry name" value="CHD"/>
    <property type="match status" value="1"/>
</dbReference>
<dbReference type="OrthoDB" id="2107370at2759"/>
<evidence type="ECO:0000256" key="14">
    <source>
        <dbReference type="ARBA" id="ARBA00023180"/>
    </source>
</evidence>
<dbReference type="PROSITE" id="PS00452">
    <property type="entry name" value="GUANYLATE_CYCLASE_1"/>
    <property type="match status" value="1"/>
</dbReference>
<keyword evidence="20" id="KW-1185">Reference proteome</keyword>
<evidence type="ECO:0000256" key="4">
    <source>
        <dbReference type="ARBA" id="ARBA00012201"/>
    </source>
</evidence>
<dbReference type="EC" id="4.6.1.1" evidence="4"/>
<keyword evidence="12" id="KW-0115">cAMP biosynthesis</keyword>
<evidence type="ECO:0000256" key="6">
    <source>
        <dbReference type="ARBA" id="ARBA00022723"/>
    </source>
</evidence>
<dbReference type="GO" id="GO:0005524">
    <property type="term" value="F:ATP binding"/>
    <property type="evidence" value="ECO:0007669"/>
    <property type="project" value="UniProtKB-KW"/>
</dbReference>
<dbReference type="GO" id="GO:0004016">
    <property type="term" value="F:adenylate cyclase activity"/>
    <property type="evidence" value="ECO:0007669"/>
    <property type="project" value="UniProtKB-EC"/>
</dbReference>
<keyword evidence="9" id="KW-0067">ATP-binding</keyword>
<accession>A0A9P0LXR8</accession>
<evidence type="ECO:0000256" key="12">
    <source>
        <dbReference type="ARBA" id="ARBA00022998"/>
    </source>
</evidence>
<keyword evidence="10" id="KW-0460">Magnesium</keyword>
<feature type="transmembrane region" description="Helical" evidence="17">
    <location>
        <begin position="216"/>
        <end position="233"/>
    </location>
</feature>
<evidence type="ECO:0000256" key="9">
    <source>
        <dbReference type="ARBA" id="ARBA00022840"/>
    </source>
</evidence>
<dbReference type="GO" id="GO:0035556">
    <property type="term" value="P:intracellular signal transduction"/>
    <property type="evidence" value="ECO:0007669"/>
    <property type="project" value="InterPro"/>
</dbReference>
<evidence type="ECO:0000256" key="2">
    <source>
        <dbReference type="ARBA" id="ARBA00001946"/>
    </source>
</evidence>
<dbReference type="AlphaFoldDB" id="A0A9P0LXR8"/>
<keyword evidence="11 17" id="KW-1133">Transmembrane helix</keyword>
<evidence type="ECO:0000256" key="7">
    <source>
        <dbReference type="ARBA" id="ARBA00022737"/>
    </source>
</evidence>
<evidence type="ECO:0000256" key="13">
    <source>
        <dbReference type="ARBA" id="ARBA00023136"/>
    </source>
</evidence>
<evidence type="ECO:0000256" key="17">
    <source>
        <dbReference type="SAM" id="Phobius"/>
    </source>
</evidence>
<dbReference type="GO" id="GO:0046872">
    <property type="term" value="F:metal ion binding"/>
    <property type="evidence" value="ECO:0007669"/>
    <property type="project" value="UniProtKB-KW"/>
</dbReference>
<dbReference type="GO" id="GO:0005886">
    <property type="term" value="C:plasma membrane"/>
    <property type="evidence" value="ECO:0007669"/>
    <property type="project" value="TreeGrafter"/>
</dbReference>
<evidence type="ECO:0000256" key="15">
    <source>
        <dbReference type="ARBA" id="ARBA00023239"/>
    </source>
</evidence>
<dbReference type="Pfam" id="PF00211">
    <property type="entry name" value="Guanylate_cyc"/>
    <property type="match status" value="1"/>
</dbReference>
<comment type="subcellular location">
    <subcellularLocation>
        <location evidence="3">Membrane</location>
        <topology evidence="3">Multi-pass membrane protein</topology>
    </subcellularLocation>
</comment>
<evidence type="ECO:0000256" key="11">
    <source>
        <dbReference type="ARBA" id="ARBA00022989"/>
    </source>
</evidence>
<keyword evidence="13 17" id="KW-0472">Membrane</keyword>
<evidence type="ECO:0000256" key="16">
    <source>
        <dbReference type="RuleBase" id="RU000405"/>
    </source>
</evidence>
<dbReference type="PANTHER" id="PTHR45627:SF16">
    <property type="entry name" value="ADENYLATE CYCLASE"/>
    <property type="match status" value="1"/>
</dbReference>
<evidence type="ECO:0000256" key="10">
    <source>
        <dbReference type="ARBA" id="ARBA00022842"/>
    </source>
</evidence>
<dbReference type="InterPro" id="IPR018297">
    <property type="entry name" value="A/G_cyclase_CS"/>
</dbReference>
<evidence type="ECO:0000313" key="19">
    <source>
        <dbReference type="EMBL" id="CAH2001053.1"/>
    </source>
</evidence>
<feature type="domain" description="Guanylate cyclase" evidence="18">
    <location>
        <begin position="300"/>
        <end position="439"/>
    </location>
</feature>
<evidence type="ECO:0000259" key="18">
    <source>
        <dbReference type="PROSITE" id="PS50125"/>
    </source>
</evidence>
<feature type="transmembrane region" description="Helical" evidence="17">
    <location>
        <begin position="5"/>
        <end position="24"/>
    </location>
</feature>
<feature type="transmembrane region" description="Helical" evidence="17">
    <location>
        <begin position="30"/>
        <end position="51"/>
    </location>
</feature>
<keyword evidence="14" id="KW-0325">Glycoprotein</keyword>
<feature type="transmembrane region" description="Helical" evidence="17">
    <location>
        <begin position="161"/>
        <end position="181"/>
    </location>
</feature>
<evidence type="ECO:0000256" key="1">
    <source>
        <dbReference type="ARBA" id="ARBA00001593"/>
    </source>
</evidence>
<comment type="cofactor">
    <cofactor evidence="2">
        <name>Mg(2+)</name>
        <dbReference type="ChEBI" id="CHEBI:18420"/>
    </cofactor>
</comment>
<dbReference type="PANTHER" id="PTHR45627">
    <property type="entry name" value="ADENYLATE CYCLASE TYPE 1"/>
    <property type="match status" value="1"/>
</dbReference>
<dbReference type="FunFam" id="3.30.70.1230:FF:000001">
    <property type="entry name" value="Adenylate cyclase"/>
    <property type="match status" value="1"/>
</dbReference>
<dbReference type="PROSITE" id="PS50125">
    <property type="entry name" value="GUANYLATE_CYCLASE_2"/>
    <property type="match status" value="1"/>
</dbReference>
<evidence type="ECO:0000256" key="3">
    <source>
        <dbReference type="ARBA" id="ARBA00004141"/>
    </source>
</evidence>
<keyword evidence="8" id="KW-0547">Nucleotide-binding</keyword>
<comment type="similarity">
    <text evidence="16">Belongs to the adenylyl cyclase class-4/guanylyl cyclase family.</text>
</comment>
<feature type="transmembrane region" description="Helical" evidence="17">
    <location>
        <begin position="81"/>
        <end position="101"/>
    </location>
</feature>
<dbReference type="Gene3D" id="3.30.70.1230">
    <property type="entry name" value="Nucleotide cyclase"/>
    <property type="match status" value="1"/>
</dbReference>
<dbReference type="InterPro" id="IPR029787">
    <property type="entry name" value="Nucleotide_cyclase"/>
</dbReference>
<proteinExistence type="inferred from homology"/>
<keyword evidence="15 16" id="KW-0456">Lyase</keyword>
<dbReference type="GO" id="GO:0006171">
    <property type="term" value="P:cAMP biosynthetic process"/>
    <property type="evidence" value="ECO:0007669"/>
    <property type="project" value="UniProtKB-KW"/>
</dbReference>
<dbReference type="EMBL" id="CAKOFQ010007435">
    <property type="protein sequence ID" value="CAH2001053.1"/>
    <property type="molecule type" value="Genomic_DNA"/>
</dbReference>
<protein>
    <recommendedName>
        <fullName evidence="4">adenylate cyclase</fullName>
        <ecNumber evidence="4">4.6.1.1</ecNumber>
    </recommendedName>
</protein>
<organism evidence="19 20">
    <name type="scientific">Acanthoscelides obtectus</name>
    <name type="common">Bean weevil</name>
    <name type="synonym">Bruchus obtectus</name>
    <dbReference type="NCBI Taxonomy" id="200917"/>
    <lineage>
        <taxon>Eukaryota</taxon>
        <taxon>Metazoa</taxon>
        <taxon>Ecdysozoa</taxon>
        <taxon>Arthropoda</taxon>
        <taxon>Hexapoda</taxon>
        <taxon>Insecta</taxon>
        <taxon>Pterygota</taxon>
        <taxon>Neoptera</taxon>
        <taxon>Endopterygota</taxon>
        <taxon>Coleoptera</taxon>
        <taxon>Polyphaga</taxon>
        <taxon>Cucujiformia</taxon>
        <taxon>Chrysomeloidea</taxon>
        <taxon>Chrysomelidae</taxon>
        <taxon>Bruchinae</taxon>
        <taxon>Bruchini</taxon>
        <taxon>Acanthoscelides</taxon>
    </lineage>
</organism>
<dbReference type="InterPro" id="IPR001054">
    <property type="entry name" value="A/G_cyclase"/>
</dbReference>
<evidence type="ECO:0000256" key="5">
    <source>
        <dbReference type="ARBA" id="ARBA00022692"/>
    </source>
</evidence>
<reference evidence="19" key="1">
    <citation type="submission" date="2022-03" db="EMBL/GenBank/DDBJ databases">
        <authorList>
            <person name="Sayadi A."/>
        </authorList>
    </citation>
    <scope>NUCLEOTIDE SEQUENCE</scope>
</reference>
<dbReference type="Proteomes" id="UP001152888">
    <property type="component" value="Unassembled WGS sequence"/>
</dbReference>
<gene>
    <name evidence="19" type="ORF">ACAOBT_LOCUS25966</name>
</gene>
<keyword evidence="7" id="KW-0677">Repeat</keyword>
<keyword evidence="5 17" id="KW-0812">Transmembrane</keyword>
<dbReference type="SUPFAM" id="SSF55073">
    <property type="entry name" value="Nucleotide cyclase"/>
    <property type="match status" value="1"/>
</dbReference>
<feature type="transmembrane region" description="Helical" evidence="17">
    <location>
        <begin position="135"/>
        <end position="154"/>
    </location>
</feature>
<evidence type="ECO:0000313" key="20">
    <source>
        <dbReference type="Proteomes" id="UP001152888"/>
    </source>
</evidence>
<evidence type="ECO:0000256" key="8">
    <source>
        <dbReference type="ARBA" id="ARBA00022741"/>
    </source>
</evidence>
<dbReference type="SMART" id="SM00044">
    <property type="entry name" value="CYCc"/>
    <property type="match status" value="1"/>
</dbReference>
<keyword evidence="6" id="KW-0479">Metal-binding</keyword>
<comment type="caution">
    <text evidence="19">The sequence shown here is derived from an EMBL/GenBank/DDBJ whole genome shotgun (WGS) entry which is preliminary data.</text>
</comment>